<dbReference type="GeneID" id="86052880"/>
<feature type="transmembrane region" description="Helical" evidence="6">
    <location>
        <begin position="52"/>
        <end position="80"/>
    </location>
</feature>
<comment type="caution">
    <text evidence="8">The sequence shown here is derived from an EMBL/GenBank/DDBJ whole genome shotgun (WGS) entry which is preliminary data.</text>
</comment>
<keyword evidence="3 6" id="KW-1133">Transmembrane helix</keyword>
<organism evidence="8 9">
    <name type="scientific">Eisenbergiella porci</name>
    <dbReference type="NCBI Taxonomy" id="2652274"/>
    <lineage>
        <taxon>Bacteria</taxon>
        <taxon>Bacillati</taxon>
        <taxon>Bacillota</taxon>
        <taxon>Clostridia</taxon>
        <taxon>Lachnospirales</taxon>
        <taxon>Lachnospiraceae</taxon>
        <taxon>Eisenbergiella</taxon>
    </lineage>
</organism>
<evidence type="ECO:0000256" key="2">
    <source>
        <dbReference type="ARBA" id="ARBA00022692"/>
    </source>
</evidence>
<dbReference type="GO" id="GO:0016020">
    <property type="term" value="C:membrane"/>
    <property type="evidence" value="ECO:0007669"/>
    <property type="project" value="UniProtKB-SubCell"/>
</dbReference>
<dbReference type="AlphaFoldDB" id="A0A6N7VYM4"/>
<keyword evidence="4 6" id="KW-0472">Membrane</keyword>
<dbReference type="EMBL" id="VUMI01000009">
    <property type="protein sequence ID" value="MSS88121.1"/>
    <property type="molecule type" value="Genomic_DNA"/>
</dbReference>
<gene>
    <name evidence="8" type="ORF">FYJ45_07350</name>
</gene>
<proteinExistence type="predicted"/>
<keyword evidence="9" id="KW-1185">Reference proteome</keyword>
<feature type="region of interest" description="Disordered" evidence="5">
    <location>
        <begin position="1"/>
        <end position="20"/>
    </location>
</feature>
<protein>
    <submittedName>
        <fullName evidence="8">TM2 domain-containing protein</fullName>
    </submittedName>
</protein>
<evidence type="ECO:0000259" key="7">
    <source>
        <dbReference type="Pfam" id="PF05154"/>
    </source>
</evidence>
<evidence type="ECO:0000313" key="9">
    <source>
        <dbReference type="Proteomes" id="UP000436047"/>
    </source>
</evidence>
<evidence type="ECO:0000256" key="6">
    <source>
        <dbReference type="SAM" id="Phobius"/>
    </source>
</evidence>
<feature type="transmembrane region" description="Helical" evidence="6">
    <location>
        <begin position="26"/>
        <end position="45"/>
    </location>
</feature>
<accession>A0A6N7VYM4</accession>
<comment type="subcellular location">
    <subcellularLocation>
        <location evidence="1">Membrane</location>
        <topology evidence="1">Multi-pass membrane protein</topology>
    </subcellularLocation>
</comment>
<sequence>MSDEFNNSGVPGEVVTQSTVSDKSKVAAAVLCFFLGQFGIHRFYLGQAGTGAVMLVLSIIGWATTALIFGFVPLAIVWIWELIDFIRILCNSLVDSQGRKLR</sequence>
<dbReference type="RefSeq" id="WP_154464085.1">
    <property type="nucleotide sequence ID" value="NZ_JAXDZL010000165.1"/>
</dbReference>
<dbReference type="InterPro" id="IPR007829">
    <property type="entry name" value="TM2"/>
</dbReference>
<name>A0A6N7VYM4_9FIRM</name>
<evidence type="ECO:0000313" key="8">
    <source>
        <dbReference type="EMBL" id="MSS88121.1"/>
    </source>
</evidence>
<dbReference type="Pfam" id="PF05154">
    <property type="entry name" value="TM2"/>
    <property type="match status" value="1"/>
</dbReference>
<evidence type="ECO:0000256" key="4">
    <source>
        <dbReference type="ARBA" id="ARBA00023136"/>
    </source>
</evidence>
<evidence type="ECO:0000256" key="3">
    <source>
        <dbReference type="ARBA" id="ARBA00022989"/>
    </source>
</evidence>
<dbReference type="Proteomes" id="UP000436047">
    <property type="component" value="Unassembled WGS sequence"/>
</dbReference>
<evidence type="ECO:0000256" key="5">
    <source>
        <dbReference type="SAM" id="MobiDB-lite"/>
    </source>
</evidence>
<keyword evidence="2 6" id="KW-0812">Transmembrane</keyword>
<reference evidence="8 9" key="1">
    <citation type="submission" date="2019-08" db="EMBL/GenBank/DDBJ databases">
        <title>In-depth cultivation of the pig gut microbiome towards novel bacterial diversity and tailored functional studies.</title>
        <authorList>
            <person name="Wylensek D."/>
            <person name="Hitch T.C.A."/>
            <person name="Clavel T."/>
        </authorList>
    </citation>
    <scope>NUCLEOTIDE SEQUENCE [LARGE SCALE GENOMIC DNA]</scope>
    <source>
        <strain evidence="8 9">WCA-389-WT-23B</strain>
    </source>
</reference>
<evidence type="ECO:0000256" key="1">
    <source>
        <dbReference type="ARBA" id="ARBA00004141"/>
    </source>
</evidence>
<feature type="domain" description="TM2" evidence="7">
    <location>
        <begin position="22"/>
        <end position="71"/>
    </location>
</feature>